<evidence type="ECO:0000313" key="1">
    <source>
        <dbReference type="EMBL" id="KAL3622787.1"/>
    </source>
</evidence>
<proteinExistence type="predicted"/>
<keyword evidence="2" id="KW-1185">Reference proteome</keyword>
<name>A0ABD3C1S7_9LAMI</name>
<comment type="caution">
    <text evidence="1">The sequence shown here is derived from an EMBL/GenBank/DDBJ whole genome shotgun (WGS) entry which is preliminary data.</text>
</comment>
<dbReference type="Gene3D" id="1.20.120.1750">
    <property type="match status" value="1"/>
</dbReference>
<protein>
    <recommendedName>
        <fullName evidence="3">Ribosomal protein L36</fullName>
    </recommendedName>
</protein>
<evidence type="ECO:0008006" key="3">
    <source>
        <dbReference type="Google" id="ProtNLM"/>
    </source>
</evidence>
<reference evidence="2" key="1">
    <citation type="journal article" date="2024" name="IScience">
        <title>Strigolactones Initiate the Formation of Haustorium-like Structures in Castilleja.</title>
        <authorList>
            <person name="Buerger M."/>
            <person name="Peterson D."/>
            <person name="Chory J."/>
        </authorList>
    </citation>
    <scope>NUCLEOTIDE SEQUENCE [LARGE SCALE GENOMIC DNA]</scope>
</reference>
<dbReference type="Proteomes" id="UP001632038">
    <property type="component" value="Unassembled WGS sequence"/>
</dbReference>
<dbReference type="SUPFAM" id="SSF57850">
    <property type="entry name" value="RING/U-box"/>
    <property type="match status" value="1"/>
</dbReference>
<organism evidence="1 2">
    <name type="scientific">Castilleja foliolosa</name>
    <dbReference type="NCBI Taxonomy" id="1961234"/>
    <lineage>
        <taxon>Eukaryota</taxon>
        <taxon>Viridiplantae</taxon>
        <taxon>Streptophyta</taxon>
        <taxon>Embryophyta</taxon>
        <taxon>Tracheophyta</taxon>
        <taxon>Spermatophyta</taxon>
        <taxon>Magnoliopsida</taxon>
        <taxon>eudicotyledons</taxon>
        <taxon>Gunneridae</taxon>
        <taxon>Pentapetalae</taxon>
        <taxon>asterids</taxon>
        <taxon>lamiids</taxon>
        <taxon>Lamiales</taxon>
        <taxon>Orobanchaceae</taxon>
        <taxon>Pedicularideae</taxon>
        <taxon>Castillejinae</taxon>
        <taxon>Castilleja</taxon>
    </lineage>
</organism>
<dbReference type="AlphaFoldDB" id="A0ABD3C1S7"/>
<sequence length="34" mass="4153">MNLAKRKKWMRCPGCRIYIQKNRGCAHMLCRVWT</sequence>
<accession>A0ABD3C1S7</accession>
<dbReference type="EMBL" id="JAVIJP010000058">
    <property type="protein sequence ID" value="KAL3622787.1"/>
    <property type="molecule type" value="Genomic_DNA"/>
</dbReference>
<gene>
    <name evidence="1" type="ORF">CASFOL_033395</name>
</gene>
<evidence type="ECO:0000313" key="2">
    <source>
        <dbReference type="Proteomes" id="UP001632038"/>
    </source>
</evidence>